<evidence type="ECO:0000256" key="1">
    <source>
        <dbReference type="SAM" id="MobiDB-lite"/>
    </source>
</evidence>
<keyword evidence="2" id="KW-0472">Membrane</keyword>
<keyword evidence="2" id="KW-0812">Transmembrane</keyword>
<feature type="region of interest" description="Disordered" evidence="1">
    <location>
        <begin position="389"/>
        <end position="413"/>
    </location>
</feature>
<protein>
    <submittedName>
        <fullName evidence="3">Uncharacterized protein</fullName>
    </submittedName>
</protein>
<name>A0AAW2GJI5_9HYME</name>
<evidence type="ECO:0000313" key="3">
    <source>
        <dbReference type="EMBL" id="KAL0127835.1"/>
    </source>
</evidence>
<keyword evidence="4" id="KW-1185">Reference proteome</keyword>
<feature type="transmembrane region" description="Helical" evidence="2">
    <location>
        <begin position="100"/>
        <end position="119"/>
    </location>
</feature>
<dbReference type="Proteomes" id="UP001430953">
    <property type="component" value="Unassembled WGS sequence"/>
</dbReference>
<evidence type="ECO:0000313" key="4">
    <source>
        <dbReference type="Proteomes" id="UP001430953"/>
    </source>
</evidence>
<reference evidence="3 4" key="1">
    <citation type="submission" date="2023-03" db="EMBL/GenBank/DDBJ databases">
        <title>High recombination rates correlate with genetic variation in Cardiocondyla obscurior ants.</title>
        <authorList>
            <person name="Errbii M."/>
        </authorList>
    </citation>
    <scope>NUCLEOTIDE SEQUENCE [LARGE SCALE GENOMIC DNA]</scope>
    <source>
        <strain evidence="3">Alpha-2009</strain>
        <tissue evidence="3">Whole body</tissue>
    </source>
</reference>
<feature type="compositionally biased region" description="Basic and acidic residues" evidence="1">
    <location>
        <begin position="400"/>
        <end position="413"/>
    </location>
</feature>
<keyword evidence="2" id="KW-1133">Transmembrane helix</keyword>
<gene>
    <name evidence="3" type="ORF">PUN28_003227</name>
</gene>
<dbReference type="AlphaFoldDB" id="A0AAW2GJI5"/>
<accession>A0AAW2GJI5</accession>
<organism evidence="3 4">
    <name type="scientific">Cardiocondyla obscurior</name>
    <dbReference type="NCBI Taxonomy" id="286306"/>
    <lineage>
        <taxon>Eukaryota</taxon>
        <taxon>Metazoa</taxon>
        <taxon>Ecdysozoa</taxon>
        <taxon>Arthropoda</taxon>
        <taxon>Hexapoda</taxon>
        <taxon>Insecta</taxon>
        <taxon>Pterygota</taxon>
        <taxon>Neoptera</taxon>
        <taxon>Endopterygota</taxon>
        <taxon>Hymenoptera</taxon>
        <taxon>Apocrita</taxon>
        <taxon>Aculeata</taxon>
        <taxon>Formicoidea</taxon>
        <taxon>Formicidae</taxon>
        <taxon>Myrmicinae</taxon>
        <taxon>Cardiocondyla</taxon>
    </lineage>
</organism>
<comment type="caution">
    <text evidence="3">The sequence shown here is derived from an EMBL/GenBank/DDBJ whole genome shotgun (WGS) entry which is preliminary data.</text>
</comment>
<dbReference type="EMBL" id="JADYXP020000003">
    <property type="protein sequence ID" value="KAL0127835.1"/>
    <property type="molecule type" value="Genomic_DNA"/>
</dbReference>
<proteinExistence type="predicted"/>
<evidence type="ECO:0000256" key="2">
    <source>
        <dbReference type="SAM" id="Phobius"/>
    </source>
</evidence>
<sequence length="413" mass="48349">MHSYNAFSLRFVVDYRELRGGDFCPVHVKRLLRVIRAGIAATAIESIYVSHDSPQIRLIRDERTFPRRASPPRACLESLDSLQTAVPALHVRLIGDFSRFFFFFLFFFFFFSLLSPPSSPLSFSPVGISCGSGIYSREISDRLVCFAIPNSMILNYRLTYFRKLFCRSENNVEVTVRNTGDIFLRTRNIDTCTYREILHRITDKNIRTAHARRPMIIKTRRKIVFITLRLATFISFCSRILRDWAGPARVICITTMRPPIVLNRSRVIPRFNVIEIKEKKKRDLRKTQIYYFVKYKILIAKKKRKNREEKTLTFLISFGCDGNNKMRNKIYRQLANVQNKDTLKVTTAMVAFYYFNTHAGHFGATTWRECGTYARARYPFSRFQSRSNSRHRRISIAPAKRTDATGFREDSPR</sequence>